<dbReference type="Pfam" id="PF00984">
    <property type="entry name" value="UDPG_MGDP_dh"/>
    <property type="match status" value="1"/>
</dbReference>
<dbReference type="EMBL" id="RCIY01000069">
    <property type="protein sequence ID" value="TGG80430.1"/>
    <property type="molecule type" value="Genomic_DNA"/>
</dbReference>
<dbReference type="SMART" id="SM00984">
    <property type="entry name" value="UDPG_MGDP_dh_C"/>
    <property type="match status" value="1"/>
</dbReference>
<dbReference type="GO" id="GO:0000271">
    <property type="term" value="P:polysaccharide biosynthetic process"/>
    <property type="evidence" value="ECO:0007669"/>
    <property type="project" value="InterPro"/>
</dbReference>
<comment type="caution">
    <text evidence="2">The sequence shown here is derived from an EMBL/GenBank/DDBJ whole genome shotgun (WGS) entry which is preliminary data.</text>
</comment>
<dbReference type="GO" id="GO:0051287">
    <property type="term" value="F:NAD binding"/>
    <property type="evidence" value="ECO:0007669"/>
    <property type="project" value="InterPro"/>
</dbReference>
<dbReference type="PIRSF" id="PIRSF500136">
    <property type="entry name" value="UDP_ManNAc_DH"/>
    <property type="match status" value="1"/>
</dbReference>
<comment type="similarity">
    <text evidence="1">Belongs to the UDP-glucose/GDP-mannose dehydrogenase family.</text>
</comment>
<dbReference type="GO" id="GO:0016628">
    <property type="term" value="F:oxidoreductase activity, acting on the CH-CH group of donors, NAD or NADP as acceptor"/>
    <property type="evidence" value="ECO:0007669"/>
    <property type="project" value="InterPro"/>
</dbReference>
<gene>
    <name evidence="2" type="ORF">D8771_21750</name>
</gene>
<dbReference type="GeneID" id="75180790"/>
<sequence length="419" mass="44679">MTYDLAVVGLGYIGLPLAQQAGAVGMSAVGYDISAQVVADLMAGRSHVDDVSDADVAAMRAAGFRATTDPSVLGRSSTIVICVPTGLTPDGDPDLGSLREAVRTVASQLRTGTLVVVESTSHPGTTEEMVRPLLEEGSGLVVGEDFHLAYSPERIDPGNRSYTLHNTPRVVSGCTPLCAKHAVAFYSRLVETVVVARGTREAEMAKLLENTYRYINIALVDEVALFCDKMGIDIWDVLHCASTKPFGFTAFSPGAGIGGHCIPVDPRYLAVKAETEGFSFRMLSAARDVLGRMPRHVVQRAADLLAGEGKPMRGARVLLLGVAYKPDIADTRESPAFAVARQLRDRGALVSYHDPYVPEFVCDGLPLPRCEELADGLAEADLVLLLQDHSCYEPARLARAGCPVLDTRGRTAGATVTLL</sequence>
<organism evidence="2 3">
    <name type="scientific">Streptomyces albus</name>
    <dbReference type="NCBI Taxonomy" id="1888"/>
    <lineage>
        <taxon>Bacteria</taxon>
        <taxon>Bacillati</taxon>
        <taxon>Actinomycetota</taxon>
        <taxon>Actinomycetes</taxon>
        <taxon>Kitasatosporales</taxon>
        <taxon>Streptomycetaceae</taxon>
        <taxon>Streptomyces</taxon>
    </lineage>
</organism>
<dbReference type="SUPFAM" id="SSF51735">
    <property type="entry name" value="NAD(P)-binding Rossmann-fold domains"/>
    <property type="match status" value="1"/>
</dbReference>
<protein>
    <submittedName>
        <fullName evidence="2">Nucleotide sugar dehydrogenase</fullName>
    </submittedName>
</protein>
<dbReference type="AlphaFoldDB" id="A0A6C1C8L0"/>
<dbReference type="SUPFAM" id="SSF52413">
    <property type="entry name" value="UDP-glucose/GDP-mannose dehydrogenase C-terminal domain"/>
    <property type="match status" value="1"/>
</dbReference>
<dbReference type="GO" id="GO:0016616">
    <property type="term" value="F:oxidoreductase activity, acting on the CH-OH group of donors, NAD or NADP as acceptor"/>
    <property type="evidence" value="ECO:0007669"/>
    <property type="project" value="InterPro"/>
</dbReference>
<dbReference type="InterPro" id="IPR014027">
    <property type="entry name" value="UDP-Glc/GDP-Man_DH_C"/>
</dbReference>
<dbReference type="InterPro" id="IPR036220">
    <property type="entry name" value="UDP-Glc/GDP-Man_DH_C_sf"/>
</dbReference>
<dbReference type="InterPro" id="IPR036291">
    <property type="entry name" value="NAD(P)-bd_dom_sf"/>
</dbReference>
<evidence type="ECO:0000313" key="3">
    <source>
        <dbReference type="Proteomes" id="UP000298111"/>
    </source>
</evidence>
<dbReference type="Proteomes" id="UP000298111">
    <property type="component" value="Unassembled WGS sequence"/>
</dbReference>
<reference evidence="2 3" key="1">
    <citation type="submission" date="2018-10" db="EMBL/GenBank/DDBJ databases">
        <title>Isolation of pseudouridimycin from Streptomyces albus DSM 40763.</title>
        <authorList>
            <person name="Rosenqvist P."/>
            <person name="Metsae-Ketelae M."/>
            <person name="Virta P."/>
        </authorList>
    </citation>
    <scope>NUCLEOTIDE SEQUENCE [LARGE SCALE GENOMIC DNA]</scope>
    <source>
        <strain evidence="2 3">DSM 40763</strain>
    </source>
</reference>
<accession>A0A6C1C8L0</accession>
<dbReference type="Gene3D" id="3.40.50.720">
    <property type="entry name" value="NAD(P)-binding Rossmann-like Domain"/>
    <property type="match status" value="2"/>
</dbReference>
<dbReference type="NCBIfam" id="TIGR03026">
    <property type="entry name" value="NDP-sugDHase"/>
    <property type="match status" value="1"/>
</dbReference>
<dbReference type="PANTHER" id="PTHR43491">
    <property type="entry name" value="UDP-N-ACETYL-D-MANNOSAMINE DEHYDROGENASE"/>
    <property type="match status" value="1"/>
</dbReference>
<evidence type="ECO:0000313" key="2">
    <source>
        <dbReference type="EMBL" id="TGG80430.1"/>
    </source>
</evidence>
<dbReference type="SUPFAM" id="SSF48179">
    <property type="entry name" value="6-phosphogluconate dehydrogenase C-terminal domain-like"/>
    <property type="match status" value="1"/>
</dbReference>
<name>A0A6C1C8L0_9ACTN</name>
<dbReference type="Pfam" id="PF03721">
    <property type="entry name" value="UDPG_MGDP_dh_N"/>
    <property type="match status" value="1"/>
</dbReference>
<evidence type="ECO:0000256" key="1">
    <source>
        <dbReference type="PIRNR" id="PIRNR000124"/>
    </source>
</evidence>
<dbReference type="PIRSF" id="PIRSF000124">
    <property type="entry name" value="UDPglc_GDPman_dh"/>
    <property type="match status" value="1"/>
</dbReference>
<dbReference type="InterPro" id="IPR017476">
    <property type="entry name" value="UDP-Glc/GDP-Man"/>
</dbReference>
<dbReference type="InterPro" id="IPR028359">
    <property type="entry name" value="UDP_ManNAc/GlcNAc_DH"/>
</dbReference>
<dbReference type="InterPro" id="IPR001732">
    <property type="entry name" value="UDP-Glc/GDP-Man_DH_N"/>
</dbReference>
<dbReference type="InterPro" id="IPR014026">
    <property type="entry name" value="UDP-Glc/GDP-Man_DH_dimer"/>
</dbReference>
<dbReference type="PANTHER" id="PTHR43491:SF1">
    <property type="entry name" value="UDP-N-ACETYL-D-MANNOSAMINE DEHYDROGENASE"/>
    <property type="match status" value="1"/>
</dbReference>
<dbReference type="Pfam" id="PF03720">
    <property type="entry name" value="UDPG_MGDP_dh_C"/>
    <property type="match status" value="1"/>
</dbReference>
<dbReference type="InterPro" id="IPR008927">
    <property type="entry name" value="6-PGluconate_DH-like_C_sf"/>
</dbReference>
<proteinExistence type="inferred from homology"/>
<dbReference type="RefSeq" id="WP_016470391.1">
    <property type="nucleotide sequence ID" value="NZ_BBQG01000008.1"/>
</dbReference>